<evidence type="ECO:0008006" key="5">
    <source>
        <dbReference type="Google" id="ProtNLM"/>
    </source>
</evidence>
<reference evidence="4" key="1">
    <citation type="journal article" date="2019" name="Gigascience">
        <title>De novo genome assembly of the endangered Acer yangbiense, a plant species with extremely small populations endemic to Yunnan Province, China.</title>
        <authorList>
            <person name="Yang J."/>
            <person name="Wariss H.M."/>
            <person name="Tao L."/>
            <person name="Zhang R."/>
            <person name="Yun Q."/>
            <person name="Hollingsworth P."/>
            <person name="Dao Z."/>
            <person name="Luo G."/>
            <person name="Guo H."/>
            <person name="Ma Y."/>
            <person name="Sun W."/>
        </authorList>
    </citation>
    <scope>NUCLEOTIDE SEQUENCE [LARGE SCALE GENOMIC DNA]</scope>
    <source>
        <strain evidence="4">cv. Malutang</strain>
    </source>
</reference>
<gene>
    <name evidence="3" type="ORF">EZV62_018724</name>
</gene>
<evidence type="ECO:0000259" key="2">
    <source>
        <dbReference type="Pfam" id="PF10551"/>
    </source>
</evidence>
<dbReference type="InterPro" id="IPR004332">
    <property type="entry name" value="Transposase_MuDR"/>
</dbReference>
<organism evidence="3 4">
    <name type="scientific">Acer yangbiense</name>
    <dbReference type="NCBI Taxonomy" id="1000413"/>
    <lineage>
        <taxon>Eukaryota</taxon>
        <taxon>Viridiplantae</taxon>
        <taxon>Streptophyta</taxon>
        <taxon>Embryophyta</taxon>
        <taxon>Tracheophyta</taxon>
        <taxon>Spermatophyta</taxon>
        <taxon>Magnoliopsida</taxon>
        <taxon>eudicotyledons</taxon>
        <taxon>Gunneridae</taxon>
        <taxon>Pentapetalae</taxon>
        <taxon>rosids</taxon>
        <taxon>malvids</taxon>
        <taxon>Sapindales</taxon>
        <taxon>Sapindaceae</taxon>
        <taxon>Hippocastanoideae</taxon>
        <taxon>Acereae</taxon>
        <taxon>Acer</taxon>
    </lineage>
</organism>
<accession>A0A5C7HKB1</accession>
<dbReference type="Pfam" id="PF03108">
    <property type="entry name" value="DBD_Tnp_Mut"/>
    <property type="match status" value="1"/>
</dbReference>
<protein>
    <recommendedName>
        <fullName evidence="5">Transposase MuDR plant domain-containing protein</fullName>
    </recommendedName>
</protein>
<proteinExistence type="predicted"/>
<dbReference type="PANTHER" id="PTHR31973">
    <property type="entry name" value="POLYPROTEIN, PUTATIVE-RELATED"/>
    <property type="match status" value="1"/>
</dbReference>
<evidence type="ECO:0000313" key="4">
    <source>
        <dbReference type="Proteomes" id="UP000323000"/>
    </source>
</evidence>
<dbReference type="Proteomes" id="UP000323000">
    <property type="component" value="Chromosome 8"/>
</dbReference>
<dbReference type="Pfam" id="PF10551">
    <property type="entry name" value="MULE"/>
    <property type="match status" value="1"/>
</dbReference>
<dbReference type="InterPro" id="IPR018289">
    <property type="entry name" value="MULE_transposase_dom"/>
</dbReference>
<keyword evidence="4" id="KW-1185">Reference proteome</keyword>
<dbReference type="OrthoDB" id="1247720at2759"/>
<dbReference type="PANTHER" id="PTHR31973:SF113">
    <property type="entry name" value="PROTEIN FAR1-RELATED SEQUENCE 5-LIKE"/>
    <property type="match status" value="1"/>
</dbReference>
<dbReference type="EMBL" id="VAHF01000008">
    <property type="protein sequence ID" value="TXG57411.1"/>
    <property type="molecule type" value="Genomic_DNA"/>
</dbReference>
<sequence>MEAVRVLVTYGGTWETNSEGFYRFSGGKTKGIMVPLNSTYIDLVDMVYRVTELDRHEFQITLQTMTTLAITISQISTDAPTTQVAEYPSYFFHGDHDERNPMGFNEDTTFDHFSSDPFIEKNNVVMTHEDVNIVGDDCADTEENGHANTMGDDFANPNVNPLASDPEFRQEDNVPMSNPVSRVVNSTVPPSSKTSLVAVNGNIDIEIGGLYHCKKQLRLHLGMVAMTKRFQYHVKRSTTNRFEAACIHNHCKWRIRATKLKNSDYFEVKRYDTSHLCNELQNTRGDHKQASSWIIGHYIKSKFEGVGCNYRPKEIIADIHKLLGLNISYEKAWRARESAFDEVRGSPEESYAQLPSYCYMLEKNNPGTVTKIEVDNKDRFKYFFVSISAWIRGFTTSLRPVVAVDGTFLKNDASCSWFLIELHDVIGEPPELVIISDRHKSIEKAVRTVFSNSLHGNCIFHLSQNIRAKFKNDKVQKFFFKAAKAYRVSEFESYMQELDQLPCTHAFAAMRVHNVLYESKCSKYYKSEYLMIAYSELIHPVGDQSDWIIPEDVRCKVVYPPVGGRSAGRPRKRRIPSIGEEVVHNKCSRCKGSGHNRQTCKNPIPLHQCSVPSSSSQPSN</sequence>
<feature type="domain" description="MULE transposase" evidence="2">
    <location>
        <begin position="421"/>
        <end position="465"/>
    </location>
</feature>
<dbReference type="AlphaFoldDB" id="A0A5C7HKB1"/>
<comment type="caution">
    <text evidence="3">The sequence shown here is derived from an EMBL/GenBank/DDBJ whole genome shotgun (WGS) entry which is preliminary data.</text>
</comment>
<evidence type="ECO:0000313" key="3">
    <source>
        <dbReference type="EMBL" id="TXG57411.1"/>
    </source>
</evidence>
<evidence type="ECO:0000259" key="1">
    <source>
        <dbReference type="Pfam" id="PF03108"/>
    </source>
</evidence>
<feature type="domain" description="Transposase MuDR plant" evidence="1">
    <location>
        <begin position="215"/>
        <end position="268"/>
    </location>
</feature>
<name>A0A5C7HKB1_9ROSI</name>